<evidence type="ECO:0000313" key="1">
    <source>
        <dbReference type="EMBL" id="KAK9719198.1"/>
    </source>
</evidence>
<accession>A0AAW1KKY2</accession>
<proteinExistence type="predicted"/>
<reference evidence="1 2" key="1">
    <citation type="journal article" date="2024" name="BMC Genomics">
        <title>De novo assembly and annotation of Popillia japonica's genome with initial clues to its potential as an invasive pest.</title>
        <authorList>
            <person name="Cucini C."/>
            <person name="Boschi S."/>
            <person name="Funari R."/>
            <person name="Cardaioli E."/>
            <person name="Iannotti N."/>
            <person name="Marturano G."/>
            <person name="Paoli F."/>
            <person name="Bruttini M."/>
            <person name="Carapelli A."/>
            <person name="Frati F."/>
            <person name="Nardi F."/>
        </authorList>
    </citation>
    <scope>NUCLEOTIDE SEQUENCE [LARGE SCALE GENOMIC DNA]</scope>
    <source>
        <strain evidence="1">DMR45628</strain>
    </source>
</reference>
<dbReference type="AlphaFoldDB" id="A0AAW1KKY2"/>
<organism evidence="1 2">
    <name type="scientific">Popillia japonica</name>
    <name type="common">Japanese beetle</name>
    <dbReference type="NCBI Taxonomy" id="7064"/>
    <lineage>
        <taxon>Eukaryota</taxon>
        <taxon>Metazoa</taxon>
        <taxon>Ecdysozoa</taxon>
        <taxon>Arthropoda</taxon>
        <taxon>Hexapoda</taxon>
        <taxon>Insecta</taxon>
        <taxon>Pterygota</taxon>
        <taxon>Neoptera</taxon>
        <taxon>Endopterygota</taxon>
        <taxon>Coleoptera</taxon>
        <taxon>Polyphaga</taxon>
        <taxon>Scarabaeiformia</taxon>
        <taxon>Scarabaeidae</taxon>
        <taxon>Rutelinae</taxon>
        <taxon>Popillia</taxon>
    </lineage>
</organism>
<evidence type="ECO:0000313" key="2">
    <source>
        <dbReference type="Proteomes" id="UP001458880"/>
    </source>
</evidence>
<dbReference type="Proteomes" id="UP001458880">
    <property type="component" value="Unassembled WGS sequence"/>
</dbReference>
<keyword evidence="2" id="KW-1185">Reference proteome</keyword>
<sequence>MTKKTLKDADRRLRMPIRKVLHINKSSPDAFIHAPIREGGLGIISLQVHVPAIMTRLTATADPVTAAVLTIPAVEKLYQKLLKWTEGNGGSTTNIMKECGRKLQESYSGNGLYQRNNSGISGSCVRNPPPFWSGGDYMKAVLLKGNLLPTKGIPSNPPHERMCRAGCRKTESLSHVLQGCPLTHWNRIRRHDRIVGRLRHIAESKGWIVEEERRLRLADGSLRKPDLILAEGDTVTVCDVTVAWEGPTPLDLAYNQKVAYYSQRLVLDEVQKLYPGRNAVVLALEGCGAIRTTGLPSCCPSGERKESP</sequence>
<name>A0AAW1KKY2_POPJA</name>
<evidence type="ECO:0008006" key="3">
    <source>
        <dbReference type="Google" id="ProtNLM"/>
    </source>
</evidence>
<comment type="caution">
    <text evidence="1">The sequence shown here is derived from an EMBL/GenBank/DDBJ whole genome shotgun (WGS) entry which is preliminary data.</text>
</comment>
<protein>
    <recommendedName>
        <fullName evidence="3">Reverse transcriptase</fullName>
    </recommendedName>
</protein>
<gene>
    <name evidence="1" type="ORF">QE152_g22804</name>
</gene>
<dbReference type="EMBL" id="JASPKY010000222">
    <property type="protein sequence ID" value="KAK9719198.1"/>
    <property type="molecule type" value="Genomic_DNA"/>
</dbReference>